<dbReference type="KEGG" id="gtt:GUITHDRAFT_102790"/>
<protein>
    <recommendedName>
        <fullName evidence="4">CS domain-containing protein</fullName>
    </recommendedName>
</protein>
<feature type="compositionally biased region" description="Low complexity" evidence="2">
    <location>
        <begin position="392"/>
        <end position="401"/>
    </location>
</feature>
<evidence type="ECO:0000256" key="2">
    <source>
        <dbReference type="SAM" id="MobiDB-lite"/>
    </source>
</evidence>
<feature type="domain" description="CS" evidence="4">
    <location>
        <begin position="30"/>
        <end position="119"/>
    </location>
</feature>
<gene>
    <name evidence="5" type="ORF">GUITHDRAFT_102790</name>
</gene>
<dbReference type="CDD" id="cd06467">
    <property type="entry name" value="p23_NUDC_like"/>
    <property type="match status" value="1"/>
</dbReference>
<sequence>MSQVKESERGWRWERSERFKISHKLVWMPQPVGMYSWEEEDERGVSITIPIGFPFTSKDVDVKVSSTWIRAGLKKKPPILSGKLFQPVSSDSVWQIEKAEQSITIHLEKEYENSWPILIVGPGPSPADKLDPQSLHNIGVSLEGGRGYLMNLNDSDALKYYTEAAEMDFVPSLMRLAEASLPEQKIPVDFTSVSLSNSIAGLSADPDRAMEFYKKAANLGYADAQAQVAFAYHSPSLFGANWPADVNLAREWAQKAADNGSANGYFVLGSIESSLGKADKAVEYFKRAGDHHAPALHNLAWYQVDAFKRLRRKDFDLLDKLKGQGGLKPDRAEAMKLFEKANRIKPRWLRFTVQASALRYLCDSFVIPSKSEIDSFLGVDTSQPSAPRDSSPPKAALAAKSDPSKPDPMQSSKAQPQAKKDVASLPSSSFITWDHVGILLGAAAVVVLYRYWRSAK</sequence>
<evidence type="ECO:0000313" key="5">
    <source>
        <dbReference type="EMBL" id="EKX51526.1"/>
    </source>
</evidence>
<evidence type="ECO:0000313" key="7">
    <source>
        <dbReference type="Proteomes" id="UP000011087"/>
    </source>
</evidence>
<feature type="region of interest" description="Disordered" evidence="2">
    <location>
        <begin position="379"/>
        <end position="420"/>
    </location>
</feature>
<keyword evidence="3" id="KW-0472">Membrane</keyword>
<evidence type="ECO:0000256" key="1">
    <source>
        <dbReference type="ARBA" id="ARBA00038101"/>
    </source>
</evidence>
<dbReference type="Proteomes" id="UP000011087">
    <property type="component" value="Unassembled WGS sequence"/>
</dbReference>
<reference evidence="5 7" key="1">
    <citation type="journal article" date="2012" name="Nature">
        <title>Algal genomes reveal evolutionary mosaicism and the fate of nucleomorphs.</title>
        <authorList>
            <consortium name="DOE Joint Genome Institute"/>
            <person name="Curtis B.A."/>
            <person name="Tanifuji G."/>
            <person name="Burki F."/>
            <person name="Gruber A."/>
            <person name="Irimia M."/>
            <person name="Maruyama S."/>
            <person name="Arias M.C."/>
            <person name="Ball S.G."/>
            <person name="Gile G.H."/>
            <person name="Hirakawa Y."/>
            <person name="Hopkins J.F."/>
            <person name="Kuo A."/>
            <person name="Rensing S.A."/>
            <person name="Schmutz J."/>
            <person name="Symeonidi A."/>
            <person name="Elias M."/>
            <person name="Eveleigh R.J."/>
            <person name="Herman E.K."/>
            <person name="Klute M.J."/>
            <person name="Nakayama T."/>
            <person name="Obornik M."/>
            <person name="Reyes-Prieto A."/>
            <person name="Armbrust E.V."/>
            <person name="Aves S.J."/>
            <person name="Beiko R.G."/>
            <person name="Coutinho P."/>
            <person name="Dacks J.B."/>
            <person name="Durnford D.G."/>
            <person name="Fast N.M."/>
            <person name="Green B.R."/>
            <person name="Grisdale C.J."/>
            <person name="Hempel F."/>
            <person name="Henrissat B."/>
            <person name="Hoppner M.P."/>
            <person name="Ishida K."/>
            <person name="Kim E."/>
            <person name="Koreny L."/>
            <person name="Kroth P.G."/>
            <person name="Liu Y."/>
            <person name="Malik S.B."/>
            <person name="Maier U.G."/>
            <person name="McRose D."/>
            <person name="Mock T."/>
            <person name="Neilson J.A."/>
            <person name="Onodera N.T."/>
            <person name="Poole A.M."/>
            <person name="Pritham E.J."/>
            <person name="Richards T.A."/>
            <person name="Rocap G."/>
            <person name="Roy S.W."/>
            <person name="Sarai C."/>
            <person name="Schaack S."/>
            <person name="Shirato S."/>
            <person name="Slamovits C.H."/>
            <person name="Spencer D.F."/>
            <person name="Suzuki S."/>
            <person name="Worden A.Z."/>
            <person name="Zauner S."/>
            <person name="Barry K."/>
            <person name="Bell C."/>
            <person name="Bharti A.K."/>
            <person name="Crow J.A."/>
            <person name="Grimwood J."/>
            <person name="Kramer R."/>
            <person name="Lindquist E."/>
            <person name="Lucas S."/>
            <person name="Salamov A."/>
            <person name="McFadden G.I."/>
            <person name="Lane C.E."/>
            <person name="Keeling P.J."/>
            <person name="Gray M.W."/>
            <person name="Grigoriev I.V."/>
            <person name="Archibald J.M."/>
        </authorList>
    </citation>
    <scope>NUCLEOTIDE SEQUENCE</scope>
    <source>
        <strain evidence="5 7">CCMP2712</strain>
    </source>
</reference>
<dbReference type="Pfam" id="PF08238">
    <property type="entry name" value="Sel1"/>
    <property type="match status" value="4"/>
</dbReference>
<keyword evidence="3" id="KW-1133">Transmembrane helix</keyword>
<keyword evidence="7" id="KW-1185">Reference proteome</keyword>
<dbReference type="SUPFAM" id="SSF81901">
    <property type="entry name" value="HCP-like"/>
    <property type="match status" value="1"/>
</dbReference>
<feature type="transmembrane region" description="Helical" evidence="3">
    <location>
        <begin position="430"/>
        <end position="452"/>
    </location>
</feature>
<dbReference type="SUPFAM" id="SSF49764">
    <property type="entry name" value="HSP20-like chaperones"/>
    <property type="match status" value="1"/>
</dbReference>
<reference evidence="7" key="2">
    <citation type="submission" date="2012-11" db="EMBL/GenBank/DDBJ databases">
        <authorList>
            <person name="Kuo A."/>
            <person name="Curtis B.A."/>
            <person name="Tanifuji G."/>
            <person name="Burki F."/>
            <person name="Gruber A."/>
            <person name="Irimia M."/>
            <person name="Maruyama S."/>
            <person name="Arias M.C."/>
            <person name="Ball S.G."/>
            <person name="Gile G.H."/>
            <person name="Hirakawa Y."/>
            <person name="Hopkins J.F."/>
            <person name="Rensing S.A."/>
            <person name="Schmutz J."/>
            <person name="Symeonidi A."/>
            <person name="Elias M."/>
            <person name="Eveleigh R.J."/>
            <person name="Herman E.K."/>
            <person name="Klute M.J."/>
            <person name="Nakayama T."/>
            <person name="Obornik M."/>
            <person name="Reyes-Prieto A."/>
            <person name="Armbrust E.V."/>
            <person name="Aves S.J."/>
            <person name="Beiko R.G."/>
            <person name="Coutinho P."/>
            <person name="Dacks J.B."/>
            <person name="Durnford D.G."/>
            <person name="Fast N.M."/>
            <person name="Green B.R."/>
            <person name="Grisdale C."/>
            <person name="Hempe F."/>
            <person name="Henrissat B."/>
            <person name="Hoppner M.P."/>
            <person name="Ishida K.-I."/>
            <person name="Kim E."/>
            <person name="Koreny L."/>
            <person name="Kroth P.G."/>
            <person name="Liu Y."/>
            <person name="Malik S.-B."/>
            <person name="Maier U.G."/>
            <person name="McRose D."/>
            <person name="Mock T."/>
            <person name="Neilson J.A."/>
            <person name="Onodera N.T."/>
            <person name="Poole A.M."/>
            <person name="Pritham E.J."/>
            <person name="Richards T.A."/>
            <person name="Rocap G."/>
            <person name="Roy S.W."/>
            <person name="Sarai C."/>
            <person name="Schaack S."/>
            <person name="Shirato S."/>
            <person name="Slamovits C.H."/>
            <person name="Spencer D.F."/>
            <person name="Suzuki S."/>
            <person name="Worden A.Z."/>
            <person name="Zauner S."/>
            <person name="Barry K."/>
            <person name="Bell C."/>
            <person name="Bharti A.K."/>
            <person name="Crow J.A."/>
            <person name="Grimwood J."/>
            <person name="Kramer R."/>
            <person name="Lindquist E."/>
            <person name="Lucas S."/>
            <person name="Salamov A."/>
            <person name="McFadden G.I."/>
            <person name="Lane C.E."/>
            <person name="Keeling P.J."/>
            <person name="Gray M.W."/>
            <person name="Grigoriev I.V."/>
            <person name="Archibald J.M."/>
        </authorList>
    </citation>
    <scope>NUCLEOTIDE SEQUENCE</scope>
    <source>
        <strain evidence="7">CCMP2712</strain>
    </source>
</reference>
<comment type="similarity">
    <text evidence="1">Belongs to the sel-1 family.</text>
</comment>
<dbReference type="EnsemblProtists" id="EKX51526">
    <property type="protein sequence ID" value="EKX51526"/>
    <property type="gene ID" value="GUITHDRAFT_102790"/>
</dbReference>
<organism evidence="5">
    <name type="scientific">Guillardia theta (strain CCMP2712)</name>
    <name type="common">Cryptophyte</name>
    <dbReference type="NCBI Taxonomy" id="905079"/>
    <lineage>
        <taxon>Eukaryota</taxon>
        <taxon>Cryptophyceae</taxon>
        <taxon>Pyrenomonadales</taxon>
        <taxon>Geminigeraceae</taxon>
        <taxon>Guillardia</taxon>
    </lineage>
</organism>
<evidence type="ECO:0000313" key="6">
    <source>
        <dbReference type="EnsemblProtists" id="EKX51526"/>
    </source>
</evidence>
<evidence type="ECO:0000256" key="3">
    <source>
        <dbReference type="SAM" id="Phobius"/>
    </source>
</evidence>
<evidence type="ECO:0000259" key="4">
    <source>
        <dbReference type="PROSITE" id="PS51203"/>
    </source>
</evidence>
<proteinExistence type="inferred from homology"/>
<keyword evidence="3" id="KW-0812">Transmembrane</keyword>
<dbReference type="RefSeq" id="XP_005838506.1">
    <property type="nucleotide sequence ID" value="XM_005838449.1"/>
</dbReference>
<dbReference type="InterPro" id="IPR019734">
    <property type="entry name" value="TPR_rpt"/>
</dbReference>
<dbReference type="InterPro" id="IPR007052">
    <property type="entry name" value="CS_dom"/>
</dbReference>
<dbReference type="Gene3D" id="2.60.40.790">
    <property type="match status" value="1"/>
</dbReference>
<dbReference type="PaxDb" id="55529-EKX51526"/>
<dbReference type="EMBL" id="JH992975">
    <property type="protein sequence ID" value="EKX51526.1"/>
    <property type="molecule type" value="Genomic_DNA"/>
</dbReference>
<accession>L1JSI8</accession>
<reference evidence="6" key="3">
    <citation type="submission" date="2015-06" db="UniProtKB">
        <authorList>
            <consortium name="EnsemblProtists"/>
        </authorList>
    </citation>
    <scope>IDENTIFICATION</scope>
</reference>
<dbReference type="InterPro" id="IPR008978">
    <property type="entry name" value="HSP20-like_chaperone"/>
</dbReference>
<dbReference type="SMART" id="SM00671">
    <property type="entry name" value="SEL1"/>
    <property type="match status" value="3"/>
</dbReference>
<dbReference type="Gene3D" id="1.25.40.10">
    <property type="entry name" value="Tetratricopeptide repeat domain"/>
    <property type="match status" value="1"/>
</dbReference>
<dbReference type="Pfam" id="PF04969">
    <property type="entry name" value="CS"/>
    <property type="match status" value="1"/>
</dbReference>
<dbReference type="HOGENOM" id="CLU_600575_0_0_1"/>
<dbReference type="AlphaFoldDB" id="L1JSI8"/>
<dbReference type="InterPro" id="IPR011990">
    <property type="entry name" value="TPR-like_helical_dom_sf"/>
</dbReference>
<dbReference type="PANTHER" id="PTHR11102:SF160">
    <property type="entry name" value="ERAD-ASSOCIATED E3 UBIQUITIN-PROTEIN LIGASE COMPONENT HRD3"/>
    <property type="match status" value="1"/>
</dbReference>
<dbReference type="Pfam" id="PF13181">
    <property type="entry name" value="TPR_8"/>
    <property type="match status" value="1"/>
</dbReference>
<dbReference type="PROSITE" id="PS51203">
    <property type="entry name" value="CS"/>
    <property type="match status" value="1"/>
</dbReference>
<dbReference type="InterPro" id="IPR006597">
    <property type="entry name" value="Sel1-like"/>
</dbReference>
<dbReference type="InterPro" id="IPR050767">
    <property type="entry name" value="Sel1_AlgK"/>
</dbReference>
<dbReference type="OrthoDB" id="2384430at2759"/>
<dbReference type="GeneID" id="17308180"/>
<dbReference type="PANTHER" id="PTHR11102">
    <property type="entry name" value="SEL-1-LIKE PROTEIN"/>
    <property type="match status" value="1"/>
</dbReference>
<name>L1JSI8_GUITC</name>